<keyword evidence="2" id="KW-0238">DNA-binding</keyword>
<dbReference type="AlphaFoldDB" id="A0A402BCI7"/>
<dbReference type="SMART" id="SM00342">
    <property type="entry name" value="HTH_ARAC"/>
    <property type="match status" value="1"/>
</dbReference>
<dbReference type="PANTHER" id="PTHR46796">
    <property type="entry name" value="HTH-TYPE TRANSCRIPTIONAL ACTIVATOR RHAS-RELATED"/>
    <property type="match status" value="1"/>
</dbReference>
<dbReference type="Gene3D" id="1.10.10.60">
    <property type="entry name" value="Homeodomain-like"/>
    <property type="match status" value="1"/>
</dbReference>
<feature type="domain" description="HTH araC/xylS-type" evidence="4">
    <location>
        <begin position="158"/>
        <end position="261"/>
    </location>
</feature>
<gene>
    <name evidence="5" type="ORF">KDA_46050</name>
</gene>
<evidence type="ECO:0000256" key="3">
    <source>
        <dbReference type="ARBA" id="ARBA00023163"/>
    </source>
</evidence>
<keyword evidence="6" id="KW-1185">Reference proteome</keyword>
<evidence type="ECO:0000259" key="4">
    <source>
        <dbReference type="PROSITE" id="PS01124"/>
    </source>
</evidence>
<organism evidence="5 6">
    <name type="scientific">Dictyobacter alpinus</name>
    <dbReference type="NCBI Taxonomy" id="2014873"/>
    <lineage>
        <taxon>Bacteria</taxon>
        <taxon>Bacillati</taxon>
        <taxon>Chloroflexota</taxon>
        <taxon>Ktedonobacteria</taxon>
        <taxon>Ktedonobacterales</taxon>
        <taxon>Dictyobacteraceae</taxon>
        <taxon>Dictyobacter</taxon>
    </lineage>
</organism>
<protein>
    <submittedName>
        <fullName evidence="5">AraC family transcriptional regulator</fullName>
    </submittedName>
</protein>
<dbReference type="RefSeq" id="WP_126629259.1">
    <property type="nucleotide sequence ID" value="NZ_BIFT01000001.1"/>
</dbReference>
<dbReference type="InterPro" id="IPR046532">
    <property type="entry name" value="DUF6597"/>
</dbReference>
<dbReference type="GO" id="GO:0003700">
    <property type="term" value="F:DNA-binding transcription factor activity"/>
    <property type="evidence" value="ECO:0007669"/>
    <property type="project" value="InterPro"/>
</dbReference>
<evidence type="ECO:0000256" key="1">
    <source>
        <dbReference type="ARBA" id="ARBA00023015"/>
    </source>
</evidence>
<comment type="caution">
    <text evidence="5">The sequence shown here is derived from an EMBL/GenBank/DDBJ whole genome shotgun (WGS) entry which is preliminary data.</text>
</comment>
<dbReference type="InterPro" id="IPR018060">
    <property type="entry name" value="HTH_AraC"/>
</dbReference>
<dbReference type="OrthoDB" id="323290at2"/>
<dbReference type="Pfam" id="PF12833">
    <property type="entry name" value="HTH_18"/>
    <property type="match status" value="1"/>
</dbReference>
<evidence type="ECO:0000313" key="6">
    <source>
        <dbReference type="Proteomes" id="UP000287171"/>
    </source>
</evidence>
<dbReference type="EMBL" id="BIFT01000001">
    <property type="protein sequence ID" value="GCE29121.1"/>
    <property type="molecule type" value="Genomic_DNA"/>
</dbReference>
<reference evidence="6" key="1">
    <citation type="submission" date="2018-12" db="EMBL/GenBank/DDBJ databases">
        <title>Tengunoibacter tsumagoiensis gen. nov., sp. nov., Dictyobacter kobayashii sp. nov., D. alpinus sp. nov., and D. joshuensis sp. nov. and description of Dictyobacteraceae fam. nov. within the order Ktedonobacterales isolated from Tengu-no-mugimeshi.</title>
        <authorList>
            <person name="Wang C.M."/>
            <person name="Zheng Y."/>
            <person name="Sakai Y."/>
            <person name="Toyoda A."/>
            <person name="Minakuchi Y."/>
            <person name="Abe K."/>
            <person name="Yokota A."/>
            <person name="Yabe S."/>
        </authorList>
    </citation>
    <scope>NUCLEOTIDE SEQUENCE [LARGE SCALE GENOMIC DNA]</scope>
    <source>
        <strain evidence="6">Uno16</strain>
    </source>
</reference>
<sequence length="275" mass="30820">MLLHYIPAAPLANWVASFWLYEGAPAAHTLERRLPDGMIELIINLQTDKVQVADPCSPDQLRSYSGAVISGAHTATTLIVTSCMLNVIGVEFKPGGTLPFLGRPASEVRDQMVSLEDLWGGSARELYEQLLAAVSTQERFMVLERALLKRLDAVYYPHPSVIFALNQIQQAPVDTNISRIVEQLSISQKHFIQVFRDAIGLTPKQFCRLQRFQCLLEAIQPEPVDLNWAQLALDWGYFDQSHLIHDFQTFAGLAPGAYLAGRSQFHNHVPLLEQE</sequence>
<dbReference type="Proteomes" id="UP000287171">
    <property type="component" value="Unassembled WGS sequence"/>
</dbReference>
<keyword evidence="3" id="KW-0804">Transcription</keyword>
<name>A0A402BCI7_9CHLR</name>
<dbReference type="InterPro" id="IPR050204">
    <property type="entry name" value="AraC_XylS_family_regulators"/>
</dbReference>
<accession>A0A402BCI7</accession>
<evidence type="ECO:0000313" key="5">
    <source>
        <dbReference type="EMBL" id="GCE29121.1"/>
    </source>
</evidence>
<evidence type="ECO:0000256" key="2">
    <source>
        <dbReference type="ARBA" id="ARBA00023125"/>
    </source>
</evidence>
<proteinExistence type="predicted"/>
<dbReference type="Pfam" id="PF20240">
    <property type="entry name" value="DUF6597"/>
    <property type="match status" value="1"/>
</dbReference>
<dbReference type="GO" id="GO:0043565">
    <property type="term" value="F:sequence-specific DNA binding"/>
    <property type="evidence" value="ECO:0007669"/>
    <property type="project" value="InterPro"/>
</dbReference>
<dbReference type="PROSITE" id="PS01124">
    <property type="entry name" value="HTH_ARAC_FAMILY_2"/>
    <property type="match status" value="1"/>
</dbReference>
<keyword evidence="1" id="KW-0805">Transcription regulation</keyword>